<dbReference type="InterPro" id="IPR027417">
    <property type="entry name" value="P-loop_NTPase"/>
</dbReference>
<organism evidence="2 3">
    <name type="scientific">Veillonella tobetsuensis</name>
    <dbReference type="NCBI Taxonomy" id="1110546"/>
    <lineage>
        <taxon>Bacteria</taxon>
        <taxon>Bacillati</taxon>
        <taxon>Bacillota</taxon>
        <taxon>Negativicutes</taxon>
        <taxon>Veillonellales</taxon>
        <taxon>Veillonellaceae</taxon>
        <taxon>Veillonella</taxon>
    </lineage>
</organism>
<sequence length="619" mass="72188">MSIGIFDYKELYSLYDSVLHEANFDYFRKLNRLNPNHINKLREINQEYHKDINNIKTLCDSDYLNIGFFGETNAGKSLIIEILRILYDEDKRKKAIQEYQIQHPDFYGIPPVDGKIIGNGRSDYTTNGEEFIININNDKVILRDIPGIEGAEKKYKECIKENLLKSHVIFYIYSDAKGPDRNTLQKIKSYIKDETKIYLIHNVIFNGQSNYVADNVEQLNRFKLRINKEVEHAKKTSHGTVNGLFKNIFPRQYESLTYIVGFPALSSIALNKEENVSTLVEDQTKKLRKKQLKLLKEAANNIEVVRDLSNLKGFQQFMESITESANLYLINNLKIKLFAALKNCEDNTQLLVDDRHIYEDIIKAYEEKKLKINTLFDETITQIDESIKKAVRKVCNSFYEQVCIQIELKDGSYDKSDLTHFVQENKDKIISTIIKELKKIIPPIINNFEKKIKEFDDEFKRKFEFSQKYGGFNIRFEFEEIFKDSDAAKALGSMLFAAITGFLLTPLGWIGAAIGAVVSLAGTILNWFLTTDERISKAKNQSKKYFDEFYSEFVKFMHKSDSWLEFKQTFENAREERINIIDKLIDLNNESIKFISDIDYLLDDKIKKVKEKYGCNKNF</sequence>
<dbReference type="EMBL" id="BJCQ01000066">
    <property type="protein sequence ID" value="GCL68194.1"/>
    <property type="molecule type" value="Genomic_DNA"/>
</dbReference>
<accession>A0A480B3U5</accession>
<keyword evidence="1" id="KW-0812">Transmembrane</keyword>
<keyword evidence="1" id="KW-1133">Transmembrane helix</keyword>
<gene>
    <name evidence="2" type="ORF">PAGU1578_18150</name>
</gene>
<protein>
    <submittedName>
        <fullName evidence="2">Uncharacterized protein</fullName>
    </submittedName>
</protein>
<name>A0A480B3U5_9FIRM</name>
<evidence type="ECO:0000256" key="1">
    <source>
        <dbReference type="SAM" id="Phobius"/>
    </source>
</evidence>
<keyword evidence="1" id="KW-0472">Membrane</keyword>
<dbReference type="Gene3D" id="3.40.50.300">
    <property type="entry name" value="P-loop containing nucleotide triphosphate hydrolases"/>
    <property type="match status" value="1"/>
</dbReference>
<evidence type="ECO:0000313" key="2">
    <source>
        <dbReference type="EMBL" id="GCL68194.1"/>
    </source>
</evidence>
<dbReference type="RefSeq" id="WP_137661321.1">
    <property type="nucleotide sequence ID" value="NZ_BJCQ01000066.1"/>
</dbReference>
<dbReference type="AlphaFoldDB" id="A0A480B3U5"/>
<evidence type="ECO:0000313" key="3">
    <source>
        <dbReference type="Proteomes" id="UP000300381"/>
    </source>
</evidence>
<feature type="transmembrane region" description="Helical" evidence="1">
    <location>
        <begin position="507"/>
        <end position="529"/>
    </location>
</feature>
<proteinExistence type="predicted"/>
<comment type="caution">
    <text evidence="2">The sequence shown here is derived from an EMBL/GenBank/DDBJ whole genome shotgun (WGS) entry which is preliminary data.</text>
</comment>
<dbReference type="SUPFAM" id="SSF52540">
    <property type="entry name" value="P-loop containing nucleoside triphosphate hydrolases"/>
    <property type="match status" value="1"/>
</dbReference>
<reference evidence="2 3" key="1">
    <citation type="submission" date="2019-03" db="EMBL/GenBank/DDBJ databases">
        <title>Draft genome sequences of two Veillonella tobetsuensis clinical isolates from intraoperative bronchial fluids of elderly patients with pulmonary carcinoma.</title>
        <authorList>
            <person name="Akiyama T."/>
        </authorList>
    </citation>
    <scope>NUCLEOTIDE SEQUENCE [LARGE SCALE GENOMIC DNA]</scope>
    <source>
        <strain evidence="2 3">PAGU 1578</strain>
    </source>
</reference>
<dbReference type="Proteomes" id="UP000300381">
    <property type="component" value="Unassembled WGS sequence"/>
</dbReference>